<dbReference type="InterPro" id="IPR036736">
    <property type="entry name" value="ACP-like_sf"/>
</dbReference>
<dbReference type="CDD" id="cd00833">
    <property type="entry name" value="PKS"/>
    <property type="match status" value="1"/>
</dbReference>
<dbReference type="GO" id="GO:0016491">
    <property type="term" value="F:oxidoreductase activity"/>
    <property type="evidence" value="ECO:0007669"/>
    <property type="project" value="UniProtKB-KW"/>
</dbReference>
<dbReference type="CDD" id="cd02440">
    <property type="entry name" value="AdoMet_MTases"/>
    <property type="match status" value="1"/>
</dbReference>
<dbReference type="SMART" id="SM00823">
    <property type="entry name" value="PKS_PP"/>
    <property type="match status" value="1"/>
</dbReference>
<dbReference type="Gene3D" id="3.40.366.10">
    <property type="entry name" value="Malonyl-Coenzyme A Acyl Carrier Protein, domain 2"/>
    <property type="match status" value="1"/>
</dbReference>
<feature type="domain" description="Carrier" evidence="10">
    <location>
        <begin position="2454"/>
        <end position="2531"/>
    </location>
</feature>
<feature type="active site" description="Proton acceptor; for dehydratase activity" evidence="8">
    <location>
        <position position="991"/>
    </location>
</feature>
<dbReference type="Pfam" id="PF13602">
    <property type="entry name" value="ADH_zinc_N_2"/>
    <property type="match status" value="1"/>
</dbReference>
<accession>A0AA38VUH2</accession>
<dbReference type="PROSITE" id="PS50075">
    <property type="entry name" value="CARRIER"/>
    <property type="match status" value="1"/>
</dbReference>
<keyword evidence="7" id="KW-0012">Acyltransferase</keyword>
<dbReference type="InterPro" id="IPR001227">
    <property type="entry name" value="Ac_transferase_dom_sf"/>
</dbReference>
<dbReference type="InterPro" id="IPR014043">
    <property type="entry name" value="Acyl_transferase_dom"/>
</dbReference>
<dbReference type="InterPro" id="IPR013217">
    <property type="entry name" value="Methyltransf_12"/>
</dbReference>
<feature type="domain" description="Ketosynthase family 3 (KS3)" evidence="11">
    <location>
        <begin position="3"/>
        <end position="429"/>
    </location>
</feature>
<dbReference type="InterPro" id="IPR020806">
    <property type="entry name" value="PKS_PP-bd"/>
</dbReference>
<dbReference type="InterPro" id="IPR050091">
    <property type="entry name" value="PKS_NRPS_Biosynth_Enz"/>
</dbReference>
<dbReference type="InterPro" id="IPR016035">
    <property type="entry name" value="Acyl_Trfase/lysoPLipase"/>
</dbReference>
<dbReference type="InterPro" id="IPR049900">
    <property type="entry name" value="PKS_mFAS_DH"/>
</dbReference>
<feature type="active site" description="Proton donor; for dehydratase activity" evidence="8">
    <location>
        <position position="1178"/>
    </location>
</feature>
<dbReference type="Pfam" id="PF02801">
    <property type="entry name" value="Ketoacyl-synt_C"/>
    <property type="match status" value="1"/>
</dbReference>
<evidence type="ECO:0000259" key="12">
    <source>
        <dbReference type="PROSITE" id="PS52019"/>
    </source>
</evidence>
<keyword evidence="4" id="KW-0521">NADP</keyword>
<dbReference type="PROSITE" id="PS52019">
    <property type="entry name" value="PKS_MFAS_DH"/>
    <property type="match status" value="1"/>
</dbReference>
<name>A0AA38VUH2_9PEZI</name>
<dbReference type="InterPro" id="IPR016036">
    <property type="entry name" value="Malonyl_transacylase_ACP-bd"/>
</dbReference>
<gene>
    <name evidence="13" type="ORF">NKR23_g5219</name>
</gene>
<evidence type="ECO:0000259" key="10">
    <source>
        <dbReference type="PROSITE" id="PS50075"/>
    </source>
</evidence>
<dbReference type="Pfam" id="PF08242">
    <property type="entry name" value="Methyltransf_12"/>
    <property type="match status" value="1"/>
</dbReference>
<dbReference type="Pfam" id="PF00698">
    <property type="entry name" value="Acyl_transf_1"/>
    <property type="match status" value="1"/>
</dbReference>
<feature type="compositionally biased region" description="Polar residues" evidence="9">
    <location>
        <begin position="465"/>
        <end position="480"/>
    </location>
</feature>
<dbReference type="Pfam" id="PF23297">
    <property type="entry name" value="ACP_SdgA_C"/>
    <property type="match status" value="1"/>
</dbReference>
<dbReference type="InterPro" id="IPR029063">
    <property type="entry name" value="SAM-dependent_MTases_sf"/>
</dbReference>
<dbReference type="Gene3D" id="3.40.50.720">
    <property type="entry name" value="NAD(P)-binding Rossmann-like Domain"/>
    <property type="match status" value="1"/>
</dbReference>
<dbReference type="FunFam" id="3.40.50.720:FF:000209">
    <property type="entry name" value="Polyketide synthase Pks12"/>
    <property type="match status" value="1"/>
</dbReference>
<dbReference type="InterPro" id="IPR016039">
    <property type="entry name" value="Thiolase-like"/>
</dbReference>
<dbReference type="GO" id="GO:0004312">
    <property type="term" value="F:fatty acid synthase activity"/>
    <property type="evidence" value="ECO:0007669"/>
    <property type="project" value="TreeGrafter"/>
</dbReference>
<dbReference type="InterPro" id="IPR049551">
    <property type="entry name" value="PKS_DH_C"/>
</dbReference>
<feature type="region of interest" description="C-terminal hotdog fold" evidence="8">
    <location>
        <begin position="1111"/>
        <end position="1267"/>
    </location>
</feature>
<dbReference type="GO" id="GO:0044550">
    <property type="term" value="P:secondary metabolite biosynthetic process"/>
    <property type="evidence" value="ECO:0007669"/>
    <property type="project" value="TreeGrafter"/>
</dbReference>
<protein>
    <submittedName>
        <fullName evidence="13">Lovastatin diketide synthase LovF</fullName>
    </submittedName>
</protein>
<keyword evidence="6" id="KW-0511">Multifunctional enzyme</keyword>
<dbReference type="Pfam" id="PF00109">
    <property type="entry name" value="ketoacyl-synt"/>
    <property type="match status" value="1"/>
</dbReference>
<evidence type="ECO:0000256" key="6">
    <source>
        <dbReference type="ARBA" id="ARBA00023268"/>
    </source>
</evidence>
<dbReference type="Proteomes" id="UP001174694">
    <property type="component" value="Unassembled WGS sequence"/>
</dbReference>
<keyword evidence="5" id="KW-0560">Oxidoreductase</keyword>
<dbReference type="Pfam" id="PF08659">
    <property type="entry name" value="KR"/>
    <property type="match status" value="1"/>
</dbReference>
<dbReference type="CDD" id="cd05195">
    <property type="entry name" value="enoyl_red"/>
    <property type="match status" value="1"/>
</dbReference>
<proteinExistence type="predicted"/>
<dbReference type="InterPro" id="IPR014030">
    <property type="entry name" value="Ketoacyl_synth_N"/>
</dbReference>
<evidence type="ECO:0000256" key="7">
    <source>
        <dbReference type="ARBA" id="ARBA00023315"/>
    </source>
</evidence>
<comment type="caution">
    <text evidence="13">The sequence shown here is derived from an EMBL/GenBank/DDBJ whole genome shotgun (WGS) entry which is preliminary data.</text>
</comment>
<feature type="compositionally biased region" description="Low complexity" evidence="9">
    <location>
        <begin position="444"/>
        <end position="464"/>
    </location>
</feature>
<evidence type="ECO:0000256" key="2">
    <source>
        <dbReference type="ARBA" id="ARBA00022553"/>
    </source>
</evidence>
<sequence length="2541" mass="276956">MTSAPIAVIGMACRFAGGVDTPEKLWTLCAEGRSGWSEIPTSRFNVDGVYHPNSQKTNTQNVRGGHFLSEDPAFFDASFFSLPSEIASVIDPQFRLQLESAYEAFESAGLTLQDVAGSNTAVFAGAFFRDYAEGNIRDPEALPRYYLLGVGSALAANRISHFYDLRGPSMTIDTGCSTTLTALHQACQSLKISECDMAMVGGANIILNPDMSIVMSSLTLLSPDGRSYAFDSRANGYGRGEGSATVLLKRLDDALRDGDPIRAIIRETAANQDGKTETITTPSGAAQEELVRACYRKAGLDPAQTAYFEAHGTGTPTGDPIEAKSIGSVFKDSRSDGQPLRIGSVKTNIGHTETSSGLASIIKVALALENGQIPPSANFEKPNPKIDLDTWRLKVPTKLEPFPEISGVCRASVNNFGYGGANAHAIMERYSSFVASGEPKSRSNGHTNGHTNGDLNGLTNGNGNSHQGGVESTGQPSSSRPRVFVLSAKDEQAVSNMEVNLKNYLTTSVKAKSNEAEFLDDLVYTLGQRRTRFPWISTASAHNLSDLISILESSKTKKARTAEKKPRLGFVFTGQGAQWYAMGRELIAAYPVFRDSLTESEGILKGFGCPWSLMEELTRDPETARLGEQHLSMPVCVVLQIALVELLSSWGIRPSAISSHSSGEIASAFAAGALDKRSAIGVGYARGQFVPDSKGGMIAVGLGHEACDNYISRITSGKVVVGCINSPNSTTISGDASGVDEIEELLKADGVFARRLRVSTAYHSHHISVFSNAYEAWIRDKVAPRRPEGFSVNDNELDSIFSSPTYGRRVSSAKALLDPVHWARSLSNPVQFVDAFKEMCLGEGDSSLEVDHIIEIGPHSALGGPIREIVSLPEFQGRKLPYSPSLVRNTDATVTTHALVCDLLCAGYPVDMEAVNFPFGRHGIKVIPDLPHYPWNHQVRHWCEPRNNRALRERAEPPHDLLGSLEPGTNPESPTWRNMIRDSELPWVRDHMVQSNMVYPGAGFICMAIEAAAQSWNTAGKTISAYKFRDIEILQALVIPDDSRGVEARLELRPCGDKAIYAKGWKEFIISSVTMENKWTEICRGLVTVELGDQRAMLNSEQLVQPMDLEAYRIRIFPPDLYAGMRSVGIFHGPIFQNLKSIRARNDQSVAILTVPDTAAVMPYEYQRPHVIHPTTLDTVVQSAYAALPESRSNSMQQPFVPRSIKSMWISHSISKTPGHTFRSYAILTHKTKQNAQTTLTVLDDGNSPVIRMNGLTLQSLGTTATPPIERLYESEKLSIAKWAPDITPTPYTYLKQELKLPTTDSEMETILDLKRVCFYFIQDALKALADTEVAGFEGHFQKYCNWMKVQSELAQSNKFAADSCQWANDPVRSRRRLMAKAKTASINGEMVCRLGPSLVSIMKQEKTPEQLMQGDSLLSRYFVDALRWNRSRRQISALVQHLVHKLPRARILEIGAGAGGTTKNILNVIGTDGSGWGPLAATYHFTDVSSASFEAAQEKFKPWKNLVQYKKLDIEQDLSKQGFETGSYDLVVASQTLHATKAIRHTMAAVRRLLKPGGKLFIAETTRDPVDIPFVFGLLPGWWIDGEEGRRSSPSLSVSMWDGVLRDSGFSGVDLEMRDYDDDELYALSVMASTALEDKEHPTPANTAVLLVTADTEADKPPQSWIKAFAAEIAGITGKEPTVASLEEGDPGGKQCIYLGDLAGTSVLKAPTSSQFEAVRRLCTASRGLLEEYAGKQLVTLDLHSSAADAWSESSIAHLIQVFKTAIGSTRTEADQEFEFAERNGTLYVPRFYKDVERTQAAFTDESSGAQRAPAKEHFRQEGRVLRMYIGTPGLLDTMTYRDDTDFVHGALHPDYMEVEPAAFGVNFRDVMVAMGQLGTQTAMGFECAGVVTRVGTNAAAQGDFKPGDRIATMLFGNYASLVQMPYTNAAHIPDSLDFETAASIPMVFATAYIALFDTARLKKGESVLIHAATGGVGQAAIILAQHVGAEIYATAGTPEKRALLIEKYGIPPGHIFSSRDTSFGGGVRSITHDKGVDVVLNSLSGPLLQEGFNCLRRFGRFVEIGKRDLEVNSSLELATFNRCVSFSHIDLSQTSLYDGALLHRTMKEIMRLFSEGHIRTVTPLTVYPLSELEKTFRLMQAGKHVGKIVIAVTPDELVPVQSQRPLARLRSDASYLIVGGVGGIGQSVVQWMAEHGAGNLIVLSRSASRDGKIAALEKEIAAFGTKVKAVSCDVTDEYELVKALWRCQRDMPPIRGVIHGAMLLRDSIFDQMTYENYQAAVRPKVQGSLNLHRAFDGMELDFFIMLSSIVGVMGNLGQANYSAGGSFQDALATYRNSRGLVGASVDIGVVRSVGYVSEHSDTAKFLIDIGHRLLTEDDVLKAIGYAVASPYCGQIILGLNTGPGQHWEKTCMGRDMRFGPLRYRETTTQASAPSGGAADMGAKISQATTLEDAADAVVEGVRKKLMDIFMLSESEVDVSKGLSDHGVDSLVAVELRNLLALRAGAEVSIFEILQSPSIARLGLLVASKSSHIDPSLIPV</sequence>
<feature type="region of interest" description="Disordered" evidence="9">
    <location>
        <begin position="436"/>
        <end position="480"/>
    </location>
</feature>
<evidence type="ECO:0000256" key="8">
    <source>
        <dbReference type="PROSITE-ProRule" id="PRU01363"/>
    </source>
</evidence>
<dbReference type="InterPro" id="IPR032821">
    <property type="entry name" value="PKS_assoc"/>
</dbReference>
<dbReference type="SUPFAM" id="SSF53335">
    <property type="entry name" value="S-adenosyl-L-methionine-dependent methyltransferases"/>
    <property type="match status" value="1"/>
</dbReference>
<evidence type="ECO:0000256" key="1">
    <source>
        <dbReference type="ARBA" id="ARBA00022450"/>
    </source>
</evidence>
<dbReference type="SMART" id="SM00827">
    <property type="entry name" value="PKS_AT"/>
    <property type="match status" value="1"/>
</dbReference>
<dbReference type="SUPFAM" id="SSF53901">
    <property type="entry name" value="Thiolase-like"/>
    <property type="match status" value="1"/>
</dbReference>
<feature type="region of interest" description="N-terminal hotdog fold" evidence="8">
    <location>
        <begin position="959"/>
        <end position="1094"/>
    </location>
</feature>
<dbReference type="Gene3D" id="3.90.180.10">
    <property type="entry name" value="Medium-chain alcohol dehydrogenases, catalytic domain"/>
    <property type="match status" value="1"/>
</dbReference>
<dbReference type="SUPFAM" id="SSF50129">
    <property type="entry name" value="GroES-like"/>
    <property type="match status" value="1"/>
</dbReference>
<organism evidence="13 14">
    <name type="scientific">Pleurostoma richardsiae</name>
    <dbReference type="NCBI Taxonomy" id="41990"/>
    <lineage>
        <taxon>Eukaryota</taxon>
        <taxon>Fungi</taxon>
        <taxon>Dikarya</taxon>
        <taxon>Ascomycota</taxon>
        <taxon>Pezizomycotina</taxon>
        <taxon>Sordariomycetes</taxon>
        <taxon>Sordariomycetidae</taxon>
        <taxon>Calosphaeriales</taxon>
        <taxon>Pleurostomataceae</taxon>
        <taxon>Pleurostoma</taxon>
    </lineage>
</organism>
<dbReference type="InterPro" id="IPR018201">
    <property type="entry name" value="Ketoacyl_synth_AS"/>
</dbReference>
<dbReference type="Pfam" id="PF21089">
    <property type="entry name" value="PKS_DH_N"/>
    <property type="match status" value="1"/>
</dbReference>
<dbReference type="SMART" id="SM00822">
    <property type="entry name" value="PKS_KR"/>
    <property type="match status" value="1"/>
</dbReference>
<dbReference type="GO" id="GO:1901336">
    <property type="term" value="P:lactone biosynthetic process"/>
    <property type="evidence" value="ECO:0007669"/>
    <property type="project" value="UniProtKB-ARBA"/>
</dbReference>
<evidence type="ECO:0000256" key="4">
    <source>
        <dbReference type="ARBA" id="ARBA00022857"/>
    </source>
</evidence>
<evidence type="ECO:0000313" key="14">
    <source>
        <dbReference type="Proteomes" id="UP001174694"/>
    </source>
</evidence>
<feature type="domain" description="PKS/mFAS DH" evidence="12">
    <location>
        <begin position="959"/>
        <end position="1267"/>
    </location>
</feature>
<dbReference type="SUPFAM" id="SSF55048">
    <property type="entry name" value="Probable ACP-binding domain of malonyl-CoA ACP transacylase"/>
    <property type="match status" value="1"/>
</dbReference>
<dbReference type="SUPFAM" id="SSF52151">
    <property type="entry name" value="FabD/lysophospholipase-like"/>
    <property type="match status" value="1"/>
</dbReference>
<dbReference type="Gene3D" id="3.40.47.10">
    <property type="match status" value="1"/>
</dbReference>
<dbReference type="SUPFAM" id="SSF47336">
    <property type="entry name" value="ACP-like"/>
    <property type="match status" value="1"/>
</dbReference>
<dbReference type="InterPro" id="IPR020843">
    <property type="entry name" value="ER"/>
</dbReference>
<dbReference type="InterPro" id="IPR011032">
    <property type="entry name" value="GroES-like_sf"/>
</dbReference>
<dbReference type="Pfam" id="PF14765">
    <property type="entry name" value="PS-DH"/>
    <property type="match status" value="1"/>
</dbReference>
<dbReference type="PANTHER" id="PTHR43775:SF29">
    <property type="entry name" value="ASPERFURANONE POLYKETIDE SYNTHASE AFOG-RELATED"/>
    <property type="match status" value="1"/>
</dbReference>
<dbReference type="Gene3D" id="3.10.129.110">
    <property type="entry name" value="Polyketide synthase dehydratase"/>
    <property type="match status" value="1"/>
</dbReference>
<dbReference type="PROSITE" id="PS00606">
    <property type="entry name" value="KS3_1"/>
    <property type="match status" value="1"/>
</dbReference>
<keyword evidence="14" id="KW-1185">Reference proteome</keyword>
<dbReference type="InterPro" id="IPR009081">
    <property type="entry name" value="PP-bd_ACP"/>
</dbReference>
<dbReference type="GO" id="GO:0031177">
    <property type="term" value="F:phosphopantetheine binding"/>
    <property type="evidence" value="ECO:0007669"/>
    <property type="project" value="InterPro"/>
</dbReference>
<evidence type="ECO:0000259" key="11">
    <source>
        <dbReference type="PROSITE" id="PS52004"/>
    </source>
</evidence>
<dbReference type="InterPro" id="IPR020807">
    <property type="entry name" value="PKS_DH"/>
</dbReference>
<dbReference type="Pfam" id="PF16197">
    <property type="entry name" value="KAsynt_C_assoc"/>
    <property type="match status" value="1"/>
</dbReference>
<dbReference type="SUPFAM" id="SSF51735">
    <property type="entry name" value="NAD(P)-binding Rossmann-fold domains"/>
    <property type="match status" value="2"/>
</dbReference>
<dbReference type="GO" id="GO:0004315">
    <property type="term" value="F:3-oxoacyl-[acyl-carrier-protein] synthase activity"/>
    <property type="evidence" value="ECO:0007669"/>
    <property type="project" value="InterPro"/>
</dbReference>
<dbReference type="InterPro" id="IPR013968">
    <property type="entry name" value="PKS_KR"/>
</dbReference>
<evidence type="ECO:0000313" key="13">
    <source>
        <dbReference type="EMBL" id="KAJ9148398.1"/>
    </source>
</evidence>
<dbReference type="Gene3D" id="1.10.1200.10">
    <property type="entry name" value="ACP-like"/>
    <property type="match status" value="1"/>
</dbReference>
<evidence type="ECO:0000256" key="9">
    <source>
        <dbReference type="SAM" id="MobiDB-lite"/>
    </source>
</evidence>
<reference evidence="13" key="1">
    <citation type="submission" date="2022-07" db="EMBL/GenBank/DDBJ databases">
        <title>Fungi with potential for degradation of polypropylene.</title>
        <authorList>
            <person name="Gostincar C."/>
        </authorList>
    </citation>
    <scope>NUCLEOTIDE SEQUENCE</scope>
    <source>
        <strain evidence="13">EXF-13308</strain>
    </source>
</reference>
<keyword evidence="1" id="KW-0596">Phosphopantetheine</keyword>
<dbReference type="InterPro" id="IPR042104">
    <property type="entry name" value="PKS_dehydratase_sf"/>
</dbReference>
<dbReference type="InterPro" id="IPR049552">
    <property type="entry name" value="PKS_DH_N"/>
</dbReference>
<dbReference type="PROSITE" id="PS52004">
    <property type="entry name" value="KS3_2"/>
    <property type="match status" value="1"/>
</dbReference>
<dbReference type="SMART" id="SM00829">
    <property type="entry name" value="PKS_ER"/>
    <property type="match status" value="1"/>
</dbReference>
<dbReference type="InterPro" id="IPR014031">
    <property type="entry name" value="Ketoacyl_synth_C"/>
</dbReference>
<dbReference type="EMBL" id="JANBVO010000013">
    <property type="protein sequence ID" value="KAJ9148398.1"/>
    <property type="molecule type" value="Genomic_DNA"/>
</dbReference>
<dbReference type="SMART" id="SM00826">
    <property type="entry name" value="PKS_DH"/>
    <property type="match status" value="1"/>
</dbReference>
<dbReference type="GO" id="GO:0006633">
    <property type="term" value="P:fatty acid biosynthetic process"/>
    <property type="evidence" value="ECO:0007669"/>
    <property type="project" value="InterPro"/>
</dbReference>
<dbReference type="Gene3D" id="3.30.70.3290">
    <property type="match status" value="1"/>
</dbReference>
<dbReference type="SMART" id="SM00825">
    <property type="entry name" value="PKS_KS"/>
    <property type="match status" value="1"/>
</dbReference>
<dbReference type="PANTHER" id="PTHR43775">
    <property type="entry name" value="FATTY ACID SYNTHASE"/>
    <property type="match status" value="1"/>
</dbReference>
<feature type="region of interest" description="Disordered" evidence="9">
    <location>
        <begin position="956"/>
        <end position="975"/>
    </location>
</feature>
<dbReference type="InterPro" id="IPR020841">
    <property type="entry name" value="PKS_Beta-ketoAc_synthase_dom"/>
</dbReference>
<dbReference type="InterPro" id="IPR036291">
    <property type="entry name" value="NAD(P)-bd_dom_sf"/>
</dbReference>
<dbReference type="Gene3D" id="3.40.50.150">
    <property type="entry name" value="Vaccinia Virus protein VP39"/>
    <property type="match status" value="1"/>
</dbReference>
<dbReference type="InterPro" id="IPR057326">
    <property type="entry name" value="KR_dom"/>
</dbReference>
<keyword evidence="3" id="KW-0808">Transferase</keyword>
<evidence type="ECO:0000256" key="3">
    <source>
        <dbReference type="ARBA" id="ARBA00022679"/>
    </source>
</evidence>
<evidence type="ECO:0000256" key="5">
    <source>
        <dbReference type="ARBA" id="ARBA00023002"/>
    </source>
</evidence>
<keyword evidence="2" id="KW-0597">Phosphoprotein</keyword>